<dbReference type="InterPro" id="IPR050329">
    <property type="entry name" value="GLI_C2H2-zinc-finger"/>
</dbReference>
<dbReference type="SUPFAM" id="SSF52540">
    <property type="entry name" value="P-loop containing nucleoside triphosphate hydrolases"/>
    <property type="match status" value="1"/>
</dbReference>
<sequence>MGKRIMKLSPVKGEGNAVVEGFEIVHPSQTLGIDLPAGDTAAAPSISFTCRTCHKIFPTKTKLNGHTRVHEKRSTCEDCGKEFSGPSPLKYHRWVHIGRGVRNFACEYPECGKKFKSTQDLRRHNLVHSGTRPHQCDRCDRAFNLEWVLREHKKIHDGIRPYKCNEQNCGKSFYSCKDLKRHAIIHGTETPFKCERGECLKDNRGFRRKDNFLRHLIAVHNLPKNEAKIISEEAEFTRSILRNENRMDVSQSLPSLLIKIEQDNNSVESGASSESTGCMLFELLSAKQENDFEATMASTKILTSIFKNLSIPELKSISGVCHLWRNIATKVMNANAKNPGSSKETPLFQQKLSHPEVQDKSNIVKIEKLMRRVKHATKGNSNVVAGNELVSCNFKNMACKDSISEVPMNKVLQTTRPPTLRFLTTTSPSSTPRQSVVRMTARKNSTSATISRCSASFSHVCSGGASLDVLAEVALRQGEMKPVSEQTVIQTIPTKRGRYDIESSSDLILPKTPQIMSISTADLTTTTISDQKSKSFQNAVVFIGNRRVGKSHVCNQIFQHYKSSTRFPVSCGWEQDEESHPLVATLAMEGLNYTIIDTPGFSTESLGPNLCSILKVIELCENVKTIVYVFTDSFNSSNLHLLKSLYELVGQENVLLMMNKLNKAELNQLPQIRSSICKQLQIQCVPLEQDKFFVTGLMGVLFREPDSPLDNTGCLSQFHNYLGMKGSFPLKNLKMPETCFDKESSIVRSKPYEMVVNPDLKDNIMVLRFLEVQNKKYTTTPGTMCNNNNRSDGNVTESNNNIMNSGVPHVRHFIEFATFFNEYQVRYDGNLELLGKPKEVPGSRRQIPIEIDSVTK</sequence>
<dbReference type="InterPro" id="IPR027417">
    <property type="entry name" value="P-loop_NTPase"/>
</dbReference>
<dbReference type="EMBL" id="LNIX01000003">
    <property type="protein sequence ID" value="OXA57171.1"/>
    <property type="molecule type" value="Genomic_DNA"/>
</dbReference>
<keyword evidence="3 5" id="KW-0863">Zinc-finger</keyword>
<feature type="domain" description="C2H2-type" evidence="7">
    <location>
        <begin position="48"/>
        <end position="75"/>
    </location>
</feature>
<dbReference type="InterPro" id="IPR036236">
    <property type="entry name" value="Znf_C2H2_sf"/>
</dbReference>
<keyword evidence="4" id="KW-0862">Zinc</keyword>
<evidence type="ECO:0000256" key="2">
    <source>
        <dbReference type="ARBA" id="ARBA00022737"/>
    </source>
</evidence>
<name>A0A226EK92_FOLCA</name>
<feature type="domain" description="C2H2-type" evidence="7">
    <location>
        <begin position="74"/>
        <end position="101"/>
    </location>
</feature>
<dbReference type="GO" id="GO:0000981">
    <property type="term" value="F:DNA-binding transcription factor activity, RNA polymerase II-specific"/>
    <property type="evidence" value="ECO:0007669"/>
    <property type="project" value="TreeGrafter"/>
</dbReference>
<dbReference type="Proteomes" id="UP000198287">
    <property type="component" value="Unassembled WGS sequence"/>
</dbReference>
<dbReference type="GO" id="GO:0000978">
    <property type="term" value="F:RNA polymerase II cis-regulatory region sequence-specific DNA binding"/>
    <property type="evidence" value="ECO:0007669"/>
    <property type="project" value="TreeGrafter"/>
</dbReference>
<evidence type="ECO:0000256" key="5">
    <source>
        <dbReference type="PROSITE-ProRule" id="PRU00042"/>
    </source>
</evidence>
<evidence type="ECO:0000256" key="6">
    <source>
        <dbReference type="SAM" id="MobiDB-lite"/>
    </source>
</evidence>
<dbReference type="PROSITE" id="PS00028">
    <property type="entry name" value="ZINC_FINGER_C2H2_1"/>
    <property type="match status" value="5"/>
</dbReference>
<proteinExistence type="predicted"/>
<dbReference type="SUPFAM" id="SSF81383">
    <property type="entry name" value="F-box domain"/>
    <property type="match status" value="1"/>
</dbReference>
<dbReference type="GO" id="GO:0045944">
    <property type="term" value="P:positive regulation of transcription by RNA polymerase II"/>
    <property type="evidence" value="ECO:0007669"/>
    <property type="project" value="UniProtKB-ARBA"/>
</dbReference>
<evidence type="ECO:0000259" key="7">
    <source>
        <dbReference type="PROSITE" id="PS50157"/>
    </source>
</evidence>
<dbReference type="GO" id="GO:0005634">
    <property type="term" value="C:nucleus"/>
    <property type="evidence" value="ECO:0007669"/>
    <property type="project" value="UniProtKB-ARBA"/>
</dbReference>
<feature type="domain" description="C2H2-type" evidence="7">
    <location>
        <begin position="162"/>
        <end position="191"/>
    </location>
</feature>
<feature type="domain" description="C2H2-type" evidence="7">
    <location>
        <begin position="104"/>
        <end position="133"/>
    </location>
</feature>
<protein>
    <submittedName>
        <fullName evidence="8">Zinc finger protein 92</fullName>
    </submittedName>
</protein>
<dbReference type="InterPro" id="IPR036047">
    <property type="entry name" value="F-box-like_dom_sf"/>
</dbReference>
<dbReference type="Pfam" id="PF00096">
    <property type="entry name" value="zf-C2H2"/>
    <property type="match status" value="2"/>
</dbReference>
<dbReference type="AlphaFoldDB" id="A0A226EK92"/>
<gene>
    <name evidence="8" type="ORF">Fcan01_06664</name>
</gene>
<dbReference type="PANTHER" id="PTHR19818">
    <property type="entry name" value="ZINC FINGER PROTEIN ZIC AND GLI"/>
    <property type="match status" value="1"/>
</dbReference>
<keyword evidence="1" id="KW-0479">Metal-binding</keyword>
<feature type="region of interest" description="Disordered" evidence="6">
    <location>
        <begin position="335"/>
        <end position="354"/>
    </location>
</feature>
<dbReference type="InterPro" id="IPR013087">
    <property type="entry name" value="Znf_C2H2_type"/>
</dbReference>
<dbReference type="Gene3D" id="3.40.50.300">
    <property type="entry name" value="P-loop containing nucleotide triphosphate hydrolases"/>
    <property type="match status" value="1"/>
</dbReference>
<dbReference type="OrthoDB" id="5985928at2759"/>
<organism evidence="8 9">
    <name type="scientific">Folsomia candida</name>
    <name type="common">Springtail</name>
    <dbReference type="NCBI Taxonomy" id="158441"/>
    <lineage>
        <taxon>Eukaryota</taxon>
        <taxon>Metazoa</taxon>
        <taxon>Ecdysozoa</taxon>
        <taxon>Arthropoda</taxon>
        <taxon>Hexapoda</taxon>
        <taxon>Collembola</taxon>
        <taxon>Entomobryomorpha</taxon>
        <taxon>Isotomoidea</taxon>
        <taxon>Isotomidae</taxon>
        <taxon>Proisotominae</taxon>
        <taxon>Folsomia</taxon>
    </lineage>
</organism>
<dbReference type="PANTHER" id="PTHR19818:SF161">
    <property type="entry name" value="C2H2-TYPE DOMAIN-CONTAINING PROTEIN"/>
    <property type="match status" value="1"/>
</dbReference>
<dbReference type="InterPro" id="IPR001810">
    <property type="entry name" value="F-box_dom"/>
</dbReference>
<dbReference type="PROSITE" id="PS50157">
    <property type="entry name" value="ZINC_FINGER_C2H2_2"/>
    <property type="match status" value="5"/>
</dbReference>
<evidence type="ECO:0000313" key="9">
    <source>
        <dbReference type="Proteomes" id="UP000198287"/>
    </source>
</evidence>
<keyword evidence="9" id="KW-1185">Reference proteome</keyword>
<evidence type="ECO:0000313" key="8">
    <source>
        <dbReference type="EMBL" id="OXA57171.1"/>
    </source>
</evidence>
<evidence type="ECO:0000256" key="3">
    <source>
        <dbReference type="ARBA" id="ARBA00022771"/>
    </source>
</evidence>
<comment type="caution">
    <text evidence="8">The sequence shown here is derived from an EMBL/GenBank/DDBJ whole genome shotgun (WGS) entry which is preliminary data.</text>
</comment>
<dbReference type="GO" id="GO:0008270">
    <property type="term" value="F:zinc ion binding"/>
    <property type="evidence" value="ECO:0007669"/>
    <property type="project" value="UniProtKB-KW"/>
</dbReference>
<dbReference type="Gene3D" id="3.30.160.60">
    <property type="entry name" value="Classic Zinc Finger"/>
    <property type="match status" value="4"/>
</dbReference>
<feature type="domain" description="C2H2-type" evidence="7">
    <location>
        <begin position="134"/>
        <end position="161"/>
    </location>
</feature>
<dbReference type="Pfam" id="PF00646">
    <property type="entry name" value="F-box"/>
    <property type="match status" value="1"/>
</dbReference>
<dbReference type="SMART" id="SM00355">
    <property type="entry name" value="ZnF_C2H2"/>
    <property type="match status" value="6"/>
</dbReference>
<evidence type="ECO:0000256" key="1">
    <source>
        <dbReference type="ARBA" id="ARBA00022723"/>
    </source>
</evidence>
<accession>A0A226EK92</accession>
<keyword evidence="2" id="KW-0677">Repeat</keyword>
<dbReference type="CDD" id="cd09917">
    <property type="entry name" value="F-box_SF"/>
    <property type="match status" value="1"/>
</dbReference>
<evidence type="ECO:0000256" key="4">
    <source>
        <dbReference type="ARBA" id="ARBA00022833"/>
    </source>
</evidence>
<dbReference type="SUPFAM" id="SSF57667">
    <property type="entry name" value="beta-beta-alpha zinc fingers"/>
    <property type="match status" value="3"/>
</dbReference>
<feature type="compositionally biased region" description="Polar residues" evidence="6">
    <location>
        <begin position="335"/>
        <end position="352"/>
    </location>
</feature>
<dbReference type="CDD" id="cd00882">
    <property type="entry name" value="Ras_like_GTPase"/>
    <property type="match status" value="1"/>
</dbReference>
<reference evidence="8 9" key="1">
    <citation type="submission" date="2015-12" db="EMBL/GenBank/DDBJ databases">
        <title>The genome of Folsomia candida.</title>
        <authorList>
            <person name="Faddeeva A."/>
            <person name="Derks M.F."/>
            <person name="Anvar Y."/>
            <person name="Smit S."/>
            <person name="Van Straalen N."/>
            <person name="Roelofs D."/>
        </authorList>
    </citation>
    <scope>NUCLEOTIDE SEQUENCE [LARGE SCALE GENOMIC DNA]</scope>
    <source>
        <strain evidence="8 9">VU population</strain>
        <tissue evidence="8">Whole body</tissue>
    </source>
</reference>